<evidence type="ECO:0000256" key="5">
    <source>
        <dbReference type="SAM" id="SignalP"/>
    </source>
</evidence>
<dbReference type="AlphaFoldDB" id="A0A914HX42"/>
<dbReference type="InterPro" id="IPR001841">
    <property type="entry name" value="Znf_RING"/>
</dbReference>
<keyword evidence="7" id="KW-1185">Reference proteome</keyword>
<dbReference type="PANTHER" id="PTHR45969">
    <property type="entry name" value="RING ZINC FINGER PROTEIN-RELATED"/>
    <property type="match status" value="1"/>
</dbReference>
<dbReference type="PROSITE" id="PS50089">
    <property type="entry name" value="ZF_RING_2"/>
    <property type="match status" value="1"/>
</dbReference>
<evidence type="ECO:0000256" key="1">
    <source>
        <dbReference type="ARBA" id="ARBA00022723"/>
    </source>
</evidence>
<accession>A0A914HX42</accession>
<protein>
    <submittedName>
        <fullName evidence="8">RING-type domain-containing protein</fullName>
    </submittedName>
</protein>
<dbReference type="WBParaSite" id="Gr19_v10_g4835.t1">
    <property type="protein sequence ID" value="Gr19_v10_g4835.t1"/>
    <property type="gene ID" value="Gr19_v10_g4835"/>
</dbReference>
<keyword evidence="3" id="KW-0862">Zinc</keyword>
<organism evidence="7 8">
    <name type="scientific">Globodera rostochiensis</name>
    <name type="common">Golden nematode worm</name>
    <name type="synonym">Heterodera rostochiensis</name>
    <dbReference type="NCBI Taxonomy" id="31243"/>
    <lineage>
        <taxon>Eukaryota</taxon>
        <taxon>Metazoa</taxon>
        <taxon>Ecdysozoa</taxon>
        <taxon>Nematoda</taxon>
        <taxon>Chromadorea</taxon>
        <taxon>Rhabditida</taxon>
        <taxon>Tylenchina</taxon>
        <taxon>Tylenchomorpha</taxon>
        <taxon>Tylenchoidea</taxon>
        <taxon>Heteroderidae</taxon>
        <taxon>Heteroderinae</taxon>
        <taxon>Globodera</taxon>
    </lineage>
</organism>
<dbReference type="GO" id="GO:0008270">
    <property type="term" value="F:zinc ion binding"/>
    <property type="evidence" value="ECO:0007669"/>
    <property type="project" value="UniProtKB-KW"/>
</dbReference>
<keyword evidence="2 4" id="KW-0863">Zinc-finger</keyword>
<keyword evidence="1" id="KW-0479">Metal-binding</keyword>
<evidence type="ECO:0000256" key="4">
    <source>
        <dbReference type="PROSITE-ProRule" id="PRU00175"/>
    </source>
</evidence>
<evidence type="ECO:0000256" key="2">
    <source>
        <dbReference type="ARBA" id="ARBA00022771"/>
    </source>
</evidence>
<dbReference type="GO" id="GO:0061630">
    <property type="term" value="F:ubiquitin protein ligase activity"/>
    <property type="evidence" value="ECO:0007669"/>
    <property type="project" value="TreeGrafter"/>
</dbReference>
<dbReference type="Gene3D" id="3.30.40.10">
    <property type="entry name" value="Zinc/RING finger domain, C3HC4 (zinc finger)"/>
    <property type="match status" value="1"/>
</dbReference>
<dbReference type="PANTHER" id="PTHR45969:SF69">
    <property type="entry name" value="FINGER DOMAIN PROTEIN, PUTATIVE (AFU_ORTHOLOGUE AFUA_3G12190)-RELATED"/>
    <property type="match status" value="1"/>
</dbReference>
<evidence type="ECO:0000259" key="6">
    <source>
        <dbReference type="PROSITE" id="PS50089"/>
    </source>
</evidence>
<dbReference type="Proteomes" id="UP000887572">
    <property type="component" value="Unplaced"/>
</dbReference>
<dbReference type="SUPFAM" id="SSF57850">
    <property type="entry name" value="RING/U-box"/>
    <property type="match status" value="1"/>
</dbReference>
<sequence>MFLFVLFFSLLFGHCCCESVALRLQINAKELPTTVNLDSRLDVVVVHVYRFYRNLFWSELLTSQTEHNAVQFGKCLVFRLGGTYSHEIRQTQQIDIQLKWYSNKFRSKPMPSIHNGPNNLIKLFNVRIFEPNLEALHEIYLGTSRRNTALSGQVNFGPEIDQNIYHMAFYIAKEEIVPSQNQRMERHPVGHFIVPSNLCHKNVQELGLTEHRSKKKIAFPFEFKVNLDNLYGYKLHNIQANFHQLETFEKPQNHQKAERQKCVICLKPLKKKQKITTLHVQHSFHTDCILKWIGNRATIKCPLCNLELPPYKVLNMALTLSENDLYFDALAKLVRISGDNRIAFRRRQAKHWLTHIRHQMDTKEAQIKEHLVSLGIKPVQTQSGAGGWSALRSWKQWSCYLAKMRNLFDFARGVVEPGEWVSQAKVKLRQMLAELSSGEPSQKVLASTVLALIEETEQMPESGAQEALETLRIVAEKMPEPLIVKKPN</sequence>
<feature type="chain" id="PRO_5037356438" evidence="5">
    <location>
        <begin position="18"/>
        <end position="488"/>
    </location>
</feature>
<keyword evidence="5" id="KW-0732">Signal</keyword>
<proteinExistence type="predicted"/>
<dbReference type="SMART" id="SM00184">
    <property type="entry name" value="RING"/>
    <property type="match status" value="1"/>
</dbReference>
<feature type="signal peptide" evidence="5">
    <location>
        <begin position="1"/>
        <end position="17"/>
    </location>
</feature>
<name>A0A914HX42_GLORO</name>
<dbReference type="Pfam" id="PF13639">
    <property type="entry name" value="zf-RING_2"/>
    <property type="match status" value="1"/>
</dbReference>
<dbReference type="GO" id="GO:0016567">
    <property type="term" value="P:protein ubiquitination"/>
    <property type="evidence" value="ECO:0007669"/>
    <property type="project" value="TreeGrafter"/>
</dbReference>
<evidence type="ECO:0000313" key="8">
    <source>
        <dbReference type="WBParaSite" id="Gr19_v10_g4835.t1"/>
    </source>
</evidence>
<dbReference type="InterPro" id="IPR013083">
    <property type="entry name" value="Znf_RING/FYVE/PHD"/>
</dbReference>
<feature type="domain" description="RING-type" evidence="6">
    <location>
        <begin position="262"/>
        <end position="305"/>
    </location>
</feature>
<reference evidence="8" key="1">
    <citation type="submission" date="2022-11" db="UniProtKB">
        <authorList>
            <consortium name="WormBaseParasite"/>
        </authorList>
    </citation>
    <scope>IDENTIFICATION</scope>
</reference>
<evidence type="ECO:0000313" key="7">
    <source>
        <dbReference type="Proteomes" id="UP000887572"/>
    </source>
</evidence>
<evidence type="ECO:0000256" key="3">
    <source>
        <dbReference type="ARBA" id="ARBA00022833"/>
    </source>
</evidence>